<name>A0A5B7F185_PORTR</name>
<dbReference type="EMBL" id="VSRR010004791">
    <property type="protein sequence ID" value="MPC40721.1"/>
    <property type="molecule type" value="Genomic_DNA"/>
</dbReference>
<dbReference type="SUPFAM" id="SSF53335">
    <property type="entry name" value="S-adenosyl-L-methionine-dependent methyltransferases"/>
    <property type="match status" value="1"/>
</dbReference>
<protein>
    <submittedName>
        <fullName evidence="3">THUMP domain-containing protein 2</fullName>
    </submittedName>
</protein>
<comment type="caution">
    <text evidence="3">The sequence shown here is derived from an EMBL/GenBank/DDBJ whole genome shotgun (WGS) entry which is preliminary data.</text>
</comment>
<dbReference type="CDD" id="cd02440">
    <property type="entry name" value="AdoMet_MTases"/>
    <property type="match status" value="1"/>
</dbReference>
<dbReference type="GO" id="GO:0016423">
    <property type="term" value="F:tRNA (guanine) methyltransferase activity"/>
    <property type="evidence" value="ECO:0007669"/>
    <property type="project" value="TreeGrafter"/>
</dbReference>
<dbReference type="GO" id="GO:0043527">
    <property type="term" value="C:tRNA methyltransferase complex"/>
    <property type="evidence" value="ECO:0007669"/>
    <property type="project" value="UniProtKB-ARBA"/>
</dbReference>
<organism evidence="3 4">
    <name type="scientific">Portunus trituberculatus</name>
    <name type="common">Swimming crab</name>
    <name type="synonym">Neptunus trituberculatus</name>
    <dbReference type="NCBI Taxonomy" id="210409"/>
    <lineage>
        <taxon>Eukaryota</taxon>
        <taxon>Metazoa</taxon>
        <taxon>Ecdysozoa</taxon>
        <taxon>Arthropoda</taxon>
        <taxon>Crustacea</taxon>
        <taxon>Multicrustacea</taxon>
        <taxon>Malacostraca</taxon>
        <taxon>Eumalacostraca</taxon>
        <taxon>Eucarida</taxon>
        <taxon>Decapoda</taxon>
        <taxon>Pleocyemata</taxon>
        <taxon>Brachyura</taxon>
        <taxon>Eubrachyura</taxon>
        <taxon>Portunoidea</taxon>
        <taxon>Portunidae</taxon>
        <taxon>Portuninae</taxon>
        <taxon>Portunus</taxon>
    </lineage>
</organism>
<feature type="compositionally biased region" description="Polar residues" evidence="1">
    <location>
        <begin position="265"/>
        <end position="274"/>
    </location>
</feature>
<dbReference type="InterPro" id="IPR029063">
    <property type="entry name" value="SAM-dependent_MTases_sf"/>
</dbReference>
<reference evidence="3 4" key="1">
    <citation type="submission" date="2019-05" db="EMBL/GenBank/DDBJ databases">
        <title>Another draft genome of Portunus trituberculatus and its Hox gene families provides insights of decapod evolution.</title>
        <authorList>
            <person name="Jeong J.-H."/>
            <person name="Song I."/>
            <person name="Kim S."/>
            <person name="Choi T."/>
            <person name="Kim D."/>
            <person name="Ryu S."/>
            <person name="Kim W."/>
        </authorList>
    </citation>
    <scope>NUCLEOTIDE SEQUENCE [LARGE SCALE GENOMIC DNA]</scope>
    <source>
        <tissue evidence="3">Muscle</tissue>
    </source>
</reference>
<feature type="compositionally biased region" description="Basic residues" evidence="1">
    <location>
        <begin position="292"/>
        <end position="301"/>
    </location>
</feature>
<dbReference type="Proteomes" id="UP000324222">
    <property type="component" value="Unassembled WGS sequence"/>
</dbReference>
<dbReference type="PANTHER" id="PTHR14911">
    <property type="entry name" value="THUMP DOMAIN-CONTAINING"/>
    <property type="match status" value="1"/>
</dbReference>
<dbReference type="PANTHER" id="PTHR14911:SF1">
    <property type="entry name" value="THUMP DOMAIN-CONTAINING PROTEIN 2"/>
    <property type="match status" value="1"/>
</dbReference>
<dbReference type="Gene3D" id="3.40.50.150">
    <property type="entry name" value="Vaccinia Virus protein VP39"/>
    <property type="match status" value="1"/>
</dbReference>
<evidence type="ECO:0000259" key="2">
    <source>
        <dbReference type="Pfam" id="PF01170"/>
    </source>
</evidence>
<sequence>MTNQCSLVRRTEKHVLLSDGGENVNRCLMTVCLVMMVECMVTYGRGLDHFVWKEILKKIPNVDNLRHLGEGKIAFTTSVQFGACPSQRNGDQKCGAVKDLLQETDLIDSTVKRDDMMGSKVAQEHTKDASSEGIVGGLAINTEENSQWVSTVAHIFKLKLVERVFMLLHCEDIDARAAHQNAGREFSVNNNLRDCKFLAILFNESKLRNLVMNLKWDKLAGRVRRLREHQNEKQRVKCQNPDSCPGSLRRKQERKKLGEKREASASLTELQGNTPKYHKADSITGEHFQNRGNRKQRSQRRKLADGCKAKSSADSYNFCDYEEHKILDSNGRTCNVELKRESEFENLHNTKRQNLQSLCIDDKSEMTSSQVAGVGSDSPEAVVSLAQSASQLNKLCSLTKTDECEDKVMVTSEIKSETDKVDFTPQNYITLQNEQLISDSLPFPQEHKAEEIERENQNFKVNSREHVTTFRVSSRVSGPLKHIVTVKWINHTLTQQLNEANTAWLPDCRQPLIDLYVNVTASHFIVGAALSPRPLSLRPYIPHLTLRSTISHLMATLSQVPPGATLLDPMCGGASILLETAMNFDLSHVIASDISRKQLEVAQCNLRTVPLPVTLLEADAERLPLQDCSIDTVLCDFPFGHKYKLTVENKQLLAGVLMEVERLLVCGGQAVFLLSPSQHQTLSQLMLGNTNASTTTHPSAGDGLMLQESHLVSLGETTAYVAVLVKGSTPVEVLKSNDLPENQAMSKNKYSALVCTAKLLQFTQKPNTSISQNYFPFNKARTTTGGV</sequence>
<dbReference type="GO" id="GO:0030488">
    <property type="term" value="P:tRNA methylation"/>
    <property type="evidence" value="ECO:0007669"/>
    <property type="project" value="TreeGrafter"/>
</dbReference>
<dbReference type="Pfam" id="PF01170">
    <property type="entry name" value="UPF0020"/>
    <property type="match status" value="1"/>
</dbReference>
<dbReference type="OrthoDB" id="2013972at2759"/>
<gene>
    <name evidence="3" type="primary">THUMPD2</name>
    <name evidence="3" type="ORF">E2C01_034285</name>
</gene>
<keyword evidence="4" id="KW-1185">Reference proteome</keyword>
<evidence type="ECO:0000313" key="3">
    <source>
        <dbReference type="EMBL" id="MPC40721.1"/>
    </source>
</evidence>
<feature type="region of interest" description="Disordered" evidence="1">
    <location>
        <begin position="230"/>
        <end position="306"/>
    </location>
</feature>
<evidence type="ECO:0000256" key="1">
    <source>
        <dbReference type="SAM" id="MobiDB-lite"/>
    </source>
</evidence>
<evidence type="ECO:0000313" key="4">
    <source>
        <dbReference type="Proteomes" id="UP000324222"/>
    </source>
</evidence>
<proteinExistence type="predicted"/>
<dbReference type="AlphaFoldDB" id="A0A5B7F185"/>
<feature type="domain" description="Ribosomal RNA large subunit methyltransferase K/L-like methyltransferase" evidence="2">
    <location>
        <begin position="538"/>
        <end position="677"/>
    </location>
</feature>
<dbReference type="InterPro" id="IPR000241">
    <property type="entry name" value="RlmKL-like_Mtase"/>
</dbReference>
<accession>A0A5B7F185</accession>